<protein>
    <submittedName>
        <fullName evidence="1">PPUP8245</fullName>
    </submittedName>
</protein>
<proteinExistence type="predicted"/>
<evidence type="ECO:0000313" key="1">
    <source>
        <dbReference type="EMBL" id="JAO05959.1"/>
    </source>
</evidence>
<sequence length="105" mass="11960">MKVYVQKSGIVSLISLSLPLRVLQLMTRARKVEHVLRLCFIELRRGTSADSAGFNAAVMLCLCRIVKRFTSIPKVPTEAQKRVCPYTVLSYIKDKTVSYLLTTYY</sequence>
<name>A0A0S7EL97_9TELE</name>
<dbReference type="AlphaFoldDB" id="A0A0S7EL97"/>
<reference evidence="1" key="1">
    <citation type="submission" date="2014-12" db="EMBL/GenBank/DDBJ databases">
        <title>Parallel Evolution in Life History Adaptation Evident in the Tissue-Specific Poeciliopsis prolifica transcriptome.</title>
        <authorList>
            <person name="Jue N.K."/>
            <person name="Foley R.J."/>
            <person name="Obergfell C."/>
            <person name="Reznick D.N."/>
            <person name="O'Neill R.J."/>
            <person name="O'Neill M.J."/>
        </authorList>
    </citation>
    <scope>NUCLEOTIDE SEQUENCE</scope>
</reference>
<dbReference type="EMBL" id="GBYX01475717">
    <property type="protein sequence ID" value="JAO05959.1"/>
    <property type="molecule type" value="Transcribed_RNA"/>
</dbReference>
<organism evidence="1">
    <name type="scientific">Poeciliopsis prolifica</name>
    <name type="common">blackstripe livebearer</name>
    <dbReference type="NCBI Taxonomy" id="188132"/>
    <lineage>
        <taxon>Eukaryota</taxon>
        <taxon>Metazoa</taxon>
        <taxon>Chordata</taxon>
        <taxon>Craniata</taxon>
        <taxon>Vertebrata</taxon>
        <taxon>Euteleostomi</taxon>
        <taxon>Actinopterygii</taxon>
        <taxon>Neopterygii</taxon>
        <taxon>Teleostei</taxon>
        <taxon>Neoteleostei</taxon>
        <taxon>Acanthomorphata</taxon>
        <taxon>Ovalentaria</taxon>
        <taxon>Atherinomorphae</taxon>
        <taxon>Cyprinodontiformes</taxon>
        <taxon>Poeciliidae</taxon>
        <taxon>Poeciliinae</taxon>
        <taxon>Poeciliopsis</taxon>
    </lineage>
</organism>
<gene>
    <name evidence="1" type="primary">PPUP8245</name>
</gene>
<accession>A0A0S7EL97</accession>